<feature type="region of interest" description="Disordered" evidence="1">
    <location>
        <begin position="28"/>
        <end position="57"/>
    </location>
</feature>
<proteinExistence type="predicted"/>
<sequence>MQSLLSFRMLVLFFLSFASQILAQSATSSATQPPTSSSSRAPVTNGTTTTPPDVATTSTVPDVYLNVPELHVGRIELDVERLQADINLNAKVAGLVTVNAGVQVSVEKINITIADVDVNLELVVRLGHLVDIVERVFESLDLNPLLLGLINNVTSLVGEVIGAVDGLLGSITNGGTTLNFLVDNLGNIVQEVVGGATGALSQIVGNYQQNMTQVGDITQLGNGLIQKTFSYEPLSALVDIVFNTAGQVVQATVQKATGGGSSSTTASASATATPVTLPVSTDASTSS</sequence>
<keyword evidence="2" id="KW-0732">Signal</keyword>
<name>A0ABR3R2K9_9PLEO</name>
<feature type="compositionally biased region" description="Low complexity" evidence="1">
    <location>
        <begin position="262"/>
        <end position="273"/>
    </location>
</feature>
<feature type="signal peptide" evidence="2">
    <location>
        <begin position="1"/>
        <end position="23"/>
    </location>
</feature>
<keyword evidence="4" id="KW-1185">Reference proteome</keyword>
<evidence type="ECO:0000313" key="3">
    <source>
        <dbReference type="EMBL" id="KAL1598669.1"/>
    </source>
</evidence>
<feature type="region of interest" description="Disordered" evidence="1">
    <location>
        <begin position="257"/>
        <end position="287"/>
    </location>
</feature>
<feature type="compositionally biased region" description="Polar residues" evidence="1">
    <location>
        <begin position="278"/>
        <end position="287"/>
    </location>
</feature>
<evidence type="ECO:0000256" key="1">
    <source>
        <dbReference type="SAM" id="MobiDB-lite"/>
    </source>
</evidence>
<dbReference type="Proteomes" id="UP001521785">
    <property type="component" value="Unassembled WGS sequence"/>
</dbReference>
<evidence type="ECO:0000256" key="2">
    <source>
        <dbReference type="SAM" id="SignalP"/>
    </source>
</evidence>
<gene>
    <name evidence="3" type="ORF">SLS60_007809</name>
</gene>
<dbReference type="EMBL" id="JAKJXO020000011">
    <property type="protein sequence ID" value="KAL1598669.1"/>
    <property type="molecule type" value="Genomic_DNA"/>
</dbReference>
<protein>
    <submittedName>
        <fullName evidence="3">Uncharacterized protein</fullName>
    </submittedName>
</protein>
<comment type="caution">
    <text evidence="3">The sequence shown here is derived from an EMBL/GenBank/DDBJ whole genome shotgun (WGS) entry which is preliminary data.</text>
</comment>
<feature type="chain" id="PRO_5046145639" evidence="2">
    <location>
        <begin position="24"/>
        <end position="287"/>
    </location>
</feature>
<evidence type="ECO:0000313" key="4">
    <source>
        <dbReference type="Proteomes" id="UP001521785"/>
    </source>
</evidence>
<accession>A0ABR3R2K9</accession>
<reference evidence="3 4" key="1">
    <citation type="submission" date="2024-02" db="EMBL/GenBank/DDBJ databases">
        <title>De novo assembly and annotation of 12 fungi associated with fruit tree decline syndrome in Ontario, Canada.</title>
        <authorList>
            <person name="Sulman M."/>
            <person name="Ellouze W."/>
            <person name="Ilyukhin E."/>
        </authorList>
    </citation>
    <scope>NUCLEOTIDE SEQUENCE [LARGE SCALE GENOMIC DNA]</scope>
    <source>
        <strain evidence="3 4">M42-189</strain>
    </source>
</reference>
<organism evidence="3 4">
    <name type="scientific">Paraconiothyrium brasiliense</name>
    <dbReference type="NCBI Taxonomy" id="300254"/>
    <lineage>
        <taxon>Eukaryota</taxon>
        <taxon>Fungi</taxon>
        <taxon>Dikarya</taxon>
        <taxon>Ascomycota</taxon>
        <taxon>Pezizomycotina</taxon>
        <taxon>Dothideomycetes</taxon>
        <taxon>Pleosporomycetidae</taxon>
        <taxon>Pleosporales</taxon>
        <taxon>Massarineae</taxon>
        <taxon>Didymosphaeriaceae</taxon>
        <taxon>Paraconiothyrium</taxon>
    </lineage>
</organism>